<protein>
    <submittedName>
        <fullName evidence="2">Uncharacterized protein</fullName>
    </submittedName>
</protein>
<feature type="compositionally biased region" description="Basic and acidic residues" evidence="1">
    <location>
        <begin position="7"/>
        <end position="20"/>
    </location>
</feature>
<organism evidence="2 3">
    <name type="scientific">Mycolicibacterium doricum</name>
    <dbReference type="NCBI Taxonomy" id="126673"/>
    <lineage>
        <taxon>Bacteria</taxon>
        <taxon>Bacillati</taxon>
        <taxon>Actinomycetota</taxon>
        <taxon>Actinomycetes</taxon>
        <taxon>Mycobacteriales</taxon>
        <taxon>Mycobacteriaceae</taxon>
        <taxon>Mycolicibacterium</taxon>
    </lineage>
</organism>
<dbReference type="RefSeq" id="WP_235849951.1">
    <property type="nucleotide sequence ID" value="NZ_AP022605.1"/>
</dbReference>
<reference evidence="2 3" key="1">
    <citation type="journal article" date="2019" name="Emerg. Microbes Infect.">
        <title>Comprehensive subspecies identification of 175 nontuberculous mycobacteria species based on 7547 genomic profiles.</title>
        <authorList>
            <person name="Matsumoto Y."/>
            <person name="Kinjo T."/>
            <person name="Motooka D."/>
            <person name="Nabeya D."/>
            <person name="Jung N."/>
            <person name="Uechi K."/>
            <person name="Horii T."/>
            <person name="Iida T."/>
            <person name="Fujita J."/>
            <person name="Nakamura S."/>
        </authorList>
    </citation>
    <scope>NUCLEOTIDE SEQUENCE [LARGE SCALE GENOMIC DNA]</scope>
    <source>
        <strain evidence="2 3">JCM 12405</strain>
    </source>
</reference>
<gene>
    <name evidence="2" type="ORF">MDOR_20460</name>
</gene>
<evidence type="ECO:0000256" key="1">
    <source>
        <dbReference type="SAM" id="MobiDB-lite"/>
    </source>
</evidence>
<dbReference type="AlphaFoldDB" id="A0A7I7VSM5"/>
<evidence type="ECO:0000313" key="3">
    <source>
        <dbReference type="Proteomes" id="UP000467201"/>
    </source>
</evidence>
<feature type="region of interest" description="Disordered" evidence="1">
    <location>
        <begin position="1"/>
        <end position="48"/>
    </location>
</feature>
<proteinExistence type="predicted"/>
<accession>A0A7I7VSM5</accession>
<dbReference type="KEGG" id="mdr:MDOR_20460"/>
<name>A0A7I7VSM5_9MYCO</name>
<dbReference type="Proteomes" id="UP000467201">
    <property type="component" value="Chromosome"/>
</dbReference>
<evidence type="ECO:0000313" key="2">
    <source>
        <dbReference type="EMBL" id="BBZ07877.1"/>
    </source>
</evidence>
<dbReference type="EMBL" id="AP022605">
    <property type="protein sequence ID" value="BBZ07877.1"/>
    <property type="molecule type" value="Genomic_DNA"/>
</dbReference>
<sequence length="48" mass="5004">MAISDSDLDHPGRGGGDHARVVPGVPVDGSAPELTDVIQSPYREKFAS</sequence>